<proteinExistence type="predicted"/>
<dbReference type="InterPro" id="IPR008965">
    <property type="entry name" value="CBM2/CBM3_carb-bd_dom_sf"/>
</dbReference>
<dbReference type="EMBL" id="VIRM01000011">
    <property type="protein sequence ID" value="TQS21529.1"/>
    <property type="molecule type" value="Genomic_DNA"/>
</dbReference>
<dbReference type="GO" id="GO:0030247">
    <property type="term" value="F:polysaccharide binding"/>
    <property type="evidence" value="ECO:0007669"/>
    <property type="project" value="UniProtKB-UniRule"/>
</dbReference>
<accession>A0A544YXN4</accession>
<comment type="caution">
    <text evidence="6">The sequence shown here is derived from an EMBL/GenBank/DDBJ whole genome shotgun (WGS) entry which is preliminary data.</text>
</comment>
<dbReference type="RefSeq" id="WP_142618871.1">
    <property type="nucleotide sequence ID" value="NZ_VIRM01000011.1"/>
</dbReference>
<dbReference type="InterPro" id="IPR013783">
    <property type="entry name" value="Ig-like_fold"/>
</dbReference>
<dbReference type="Gene3D" id="2.60.40.10">
    <property type="entry name" value="Immunoglobulins"/>
    <property type="match status" value="2"/>
</dbReference>
<dbReference type="InterPro" id="IPR003961">
    <property type="entry name" value="FN3_dom"/>
</dbReference>
<keyword evidence="2" id="KW-0378">Hydrolase</keyword>
<name>A0A544YXN4_9ACTN</name>
<dbReference type="Proteomes" id="UP000316541">
    <property type="component" value="Unassembled WGS sequence"/>
</dbReference>
<dbReference type="SUPFAM" id="SSF49265">
    <property type="entry name" value="Fibronectin type III"/>
    <property type="match status" value="2"/>
</dbReference>
<sequence>MPRLSWPAAWAAAGAVAAALLVANITAPPVLAGSAAEMRAVHAAEMRSVHAAGTAPPPTSPAPGADVTPPTAPGDLEACPPPPPPSGSFRGVVGLCWTASSDDTGVTEYSVFLLTADGFVEAASTSRTTAVVTGLGGDRSYTFYVVARDAAGNVSPPSALVSAPALGAGPTPTPAPADTTPPTKPAGLQPNCLPDFKGTSLCWTGSTDDVRVVGYDVYRRTATGWTRVGTSIGTHFTEGNLVTGQSYVYVIAAKDAAGNVSLPSDLVTATASGGYPTYTPPPVSCKIEYTAWSWSGGFSATVKIINLGQTPMNNWTLRFVLPDAGQKVTSGWSATWSQSGKDVTATAMPWNSVIQGGGSLQIGFNGTHTGANPDPTGFRLNGGTCVQA</sequence>
<dbReference type="InterPro" id="IPR001919">
    <property type="entry name" value="CBD2"/>
</dbReference>
<dbReference type="SMART" id="SM00060">
    <property type="entry name" value="FN3"/>
    <property type="match status" value="2"/>
</dbReference>
<dbReference type="Pfam" id="PF00553">
    <property type="entry name" value="CBM_2"/>
    <property type="match status" value="1"/>
</dbReference>
<gene>
    <name evidence="6" type="ORF">FLX08_11970</name>
</gene>
<evidence type="ECO:0000256" key="3">
    <source>
        <dbReference type="ARBA" id="ARBA00023326"/>
    </source>
</evidence>
<organism evidence="6 7">
    <name type="scientific">Microbispora hainanensis</name>
    <dbReference type="NCBI Taxonomy" id="568844"/>
    <lineage>
        <taxon>Bacteria</taxon>
        <taxon>Bacillati</taxon>
        <taxon>Actinomycetota</taxon>
        <taxon>Actinomycetes</taxon>
        <taxon>Streptosporangiales</taxon>
        <taxon>Streptosporangiaceae</taxon>
        <taxon>Microbispora</taxon>
    </lineage>
</organism>
<evidence type="ECO:0000256" key="4">
    <source>
        <dbReference type="SAM" id="MobiDB-lite"/>
    </source>
</evidence>
<dbReference type="AlphaFoldDB" id="A0A544YXN4"/>
<evidence type="ECO:0000256" key="2">
    <source>
        <dbReference type="ARBA" id="ARBA00023295"/>
    </source>
</evidence>
<feature type="domain" description="CBM2" evidence="5">
    <location>
        <begin position="278"/>
        <end position="388"/>
    </location>
</feature>
<evidence type="ECO:0000259" key="5">
    <source>
        <dbReference type="PROSITE" id="PS51173"/>
    </source>
</evidence>
<feature type="region of interest" description="Disordered" evidence="4">
    <location>
        <begin position="49"/>
        <end position="85"/>
    </location>
</feature>
<dbReference type="GO" id="GO:0000272">
    <property type="term" value="P:polysaccharide catabolic process"/>
    <property type="evidence" value="ECO:0007669"/>
    <property type="project" value="UniProtKB-KW"/>
</dbReference>
<keyword evidence="1" id="KW-0119">Carbohydrate metabolism</keyword>
<dbReference type="SMART" id="SM00637">
    <property type="entry name" value="CBD_II"/>
    <property type="match status" value="1"/>
</dbReference>
<protein>
    <recommendedName>
        <fullName evidence="5">CBM2 domain-containing protein</fullName>
    </recommendedName>
</protein>
<dbReference type="CDD" id="cd00063">
    <property type="entry name" value="FN3"/>
    <property type="match status" value="2"/>
</dbReference>
<feature type="region of interest" description="Disordered" evidence="4">
    <location>
        <begin position="163"/>
        <end position="184"/>
    </location>
</feature>
<dbReference type="InterPro" id="IPR012291">
    <property type="entry name" value="CBM2_carb-bd_dom_sf"/>
</dbReference>
<dbReference type="GO" id="GO:0004553">
    <property type="term" value="F:hydrolase activity, hydrolyzing O-glycosyl compounds"/>
    <property type="evidence" value="ECO:0007669"/>
    <property type="project" value="InterPro"/>
</dbReference>
<dbReference type="Gene3D" id="2.60.40.290">
    <property type="match status" value="1"/>
</dbReference>
<evidence type="ECO:0000256" key="1">
    <source>
        <dbReference type="ARBA" id="ARBA00023277"/>
    </source>
</evidence>
<evidence type="ECO:0000313" key="7">
    <source>
        <dbReference type="Proteomes" id="UP000316541"/>
    </source>
</evidence>
<evidence type="ECO:0000313" key="6">
    <source>
        <dbReference type="EMBL" id="TQS21529.1"/>
    </source>
</evidence>
<keyword evidence="2" id="KW-0326">Glycosidase</keyword>
<reference evidence="6 7" key="1">
    <citation type="submission" date="2019-07" db="EMBL/GenBank/DDBJ databases">
        <title>Microbispora hainanensis DSM 45428.</title>
        <authorList>
            <person name="Thawai C."/>
        </authorList>
    </citation>
    <scope>NUCLEOTIDE SEQUENCE [LARGE SCALE GENOMIC DNA]</scope>
    <source>
        <strain evidence="6 7">DSM 45428</strain>
    </source>
</reference>
<dbReference type="InterPro" id="IPR036116">
    <property type="entry name" value="FN3_sf"/>
</dbReference>
<dbReference type="SUPFAM" id="SSF49384">
    <property type="entry name" value="Carbohydrate-binding domain"/>
    <property type="match status" value="1"/>
</dbReference>
<keyword evidence="3" id="KW-0624">Polysaccharide degradation</keyword>
<dbReference type="PROSITE" id="PS51173">
    <property type="entry name" value="CBM2"/>
    <property type="match status" value="1"/>
</dbReference>